<dbReference type="Pfam" id="PF06594">
    <property type="entry name" value="HCBP_related"/>
    <property type="match status" value="1"/>
</dbReference>
<evidence type="ECO:0000313" key="12">
    <source>
        <dbReference type="Proteomes" id="UP000596827"/>
    </source>
</evidence>
<evidence type="ECO:0000259" key="10">
    <source>
        <dbReference type="Pfam" id="PF06594"/>
    </source>
</evidence>
<keyword evidence="5" id="KW-0677">Repeat</keyword>
<keyword evidence="3" id="KW-0964">Secreted</keyword>
<dbReference type="InterPro" id="IPR018511">
    <property type="entry name" value="Hemolysin-typ_Ca-bd_CS"/>
</dbReference>
<comment type="caution">
    <text evidence="11">The sequence shown here is derived from an EMBL/GenBank/DDBJ whole genome shotgun (WGS) entry which is preliminary data.</text>
</comment>
<proteinExistence type="predicted"/>
<dbReference type="Gene3D" id="2.150.10.10">
    <property type="entry name" value="Serralysin-like metalloprotease, C-terminal"/>
    <property type="match status" value="11"/>
</dbReference>
<dbReference type="SUPFAM" id="SSF53474">
    <property type="entry name" value="alpha/beta-Hydrolases"/>
    <property type="match status" value="1"/>
</dbReference>
<keyword evidence="8" id="KW-0472">Membrane</keyword>
<comment type="subcellular location">
    <subcellularLocation>
        <location evidence="1">Membrane</location>
    </subcellularLocation>
    <subcellularLocation>
        <location evidence="2">Secreted</location>
    </subcellularLocation>
</comment>
<dbReference type="Proteomes" id="UP000596827">
    <property type="component" value="Unassembled WGS sequence"/>
</dbReference>
<dbReference type="InterPro" id="IPR001343">
    <property type="entry name" value="Hemolysn_Ca-bd"/>
</dbReference>
<dbReference type="EMBL" id="JACORU010000010">
    <property type="protein sequence ID" value="MBC5767322.1"/>
    <property type="molecule type" value="Genomic_DNA"/>
</dbReference>
<evidence type="ECO:0000256" key="6">
    <source>
        <dbReference type="ARBA" id="ARBA00022837"/>
    </source>
</evidence>
<name>A0A923MAL6_9BURK</name>
<feature type="region of interest" description="Disordered" evidence="9">
    <location>
        <begin position="1115"/>
        <end position="1136"/>
    </location>
</feature>
<keyword evidence="12" id="KW-1185">Reference proteome</keyword>
<dbReference type="InterPro" id="IPR010566">
    <property type="entry name" value="Haemolys_ca-bd"/>
</dbReference>
<evidence type="ECO:0000256" key="7">
    <source>
        <dbReference type="ARBA" id="ARBA00023026"/>
    </source>
</evidence>
<dbReference type="PANTHER" id="PTHR38340:SF1">
    <property type="entry name" value="S-LAYER PROTEIN"/>
    <property type="match status" value="1"/>
</dbReference>
<evidence type="ECO:0000256" key="3">
    <source>
        <dbReference type="ARBA" id="ARBA00022525"/>
    </source>
</evidence>
<dbReference type="InterPro" id="IPR050557">
    <property type="entry name" value="RTX_toxin/Mannuronan_C5-epim"/>
</dbReference>
<evidence type="ECO:0000256" key="5">
    <source>
        <dbReference type="ARBA" id="ARBA00022737"/>
    </source>
</evidence>
<dbReference type="GO" id="GO:0016020">
    <property type="term" value="C:membrane"/>
    <property type="evidence" value="ECO:0007669"/>
    <property type="project" value="UniProtKB-SubCell"/>
</dbReference>
<sequence>MKAWFDSIKSTIPAGSKLVVTGYSLGGHLATAFDLLYPNVATESYTFNGAGVGVMKDGYSLAQVVSEFAAHRFDNADLFATQAGKDKYNLLRATFHEGASFTSVDVGNGLAVAQALANTSIGPAYTAAQMMVDALDRILSVVKEVERVNAGIASGSTDSAPAAPVPVSEVAAASLDYQLAFLRATLHAAAERPMFDGLGLVAYMGREIAPNPIPTLTDVYGDTPPSGVANSQIHHGTPAPVFIEDQPLWRGNVGSGIIAASTWGKLWPDVKLLLQGFALNDFGDTHSLVLLVDSLSVQQVLAKLDPSATPARLARILQASSHLAASGGDASQGKAEGDVLEKVVTVLGTMLGLDSSEGWIPLNGNPNGGTWARLDEKGGSFTGRNPLHANLKLIADDADFHALAGKVTVEPVTDAMSSLARNDFGAFLALASLSPFYLKATGDAGQSALASLGQGAWAEQYQQWIEDIASRNVGAEASNFTDSWYSDRGAMLKWLVALNLNNYDLENTGGKYYRQAITQNAAFTDLYAGESFTVVREGPAGGIATPVKVVFGTDGDDGSVTGGAESDHLFGGGGDDVVSGLAGADYLEGNPGADTLRGGAGVDTLVGGRGDDVLDGGPGIDALDGGTGTDTYILRASDAGADTITDGDGLGIVKVVDTNDVEVARIGGSTFIKDTATRWHSQDNLFTVTASAQTNGKLTLNITGAGVTVNVKDFTNGNLGITLPDSPKPLPQPIADLTIEGDITDNQLADGPGNDLVIGWGGNDNLNLMSGGNNWGQGSSGNDYLYAGGGNDTLEGGLGRDIVVGNGGDDLLWGREREPLADILAQTVAALDSEADLVTATGGNDTVLGWAGNDALMGGSGRDLIAGGAGDDNIFGDRVAGAPATAGVPDWSVTRQVTTDAQGNVTSRTLDFGTLAMADGDAPDGDIIFAGYGADWVFGEGGNDYIDAGEGNDLAIGGAGNDMLLGAGGDDELQGDGDTGNTASMFYVDPAQHGNDYLYGGLGNDKLMGGGRDDELHGGDGNDTLFGDANGLAGQYHGNDYLYGDDGDDILVGGGGQDDLFGGNGNDQLEGDAELIAGNFHGADRLFGGAGKDTLLGSGGSDLLAGEDGDDLVYGDNPRLSGEYHGDDNIDGGAGNDVLVGQGGNDTVQGGDGADKLYGDSEVAAQYEGADLLDGGAGNDTLSGGGGNDTLIGGAGDDQLSGDAGDDVLEGGAGADLLAGGAGNDTYVFNAGDTPHAAAEVIDDTQGANRIVLKGMGGIENLSLVQLDPQTQFISNGVDTVIIKGGLMSGSFASVEVSGKTYTAAQFFGKTYTSAVNSTATTASASLQGGAQGDTLTLTGGASTVAGGAGNDVLTGSGNNNVYVFNAGDGTDTISDSGTGNHLKLGEGITADTVKLAHANGALVVSMGDAAAGSVKINGFNPANATAPGSFTAVDLADGTSLTWQQLLARGFDLTGTTGNDTITGTSTTDRITGGTGNDSMSGGAGDDIYYVNLGDGTDTLADNDPTLGTGDTLAFGFDVNPYLVTARQSGNDAILKLGATDQVVLKDFMTGGANAIEKFTFADGTEWSHADVVAILEPMATAGNDTVVGGDADELLPGLAGNDTIYAGRGNDTLQGGTGTDLLVGGPGNDTYDYKRGDGADTVNDLDATLGGGGFDTLLLGGGITAAGTTLQRSGNDLIVNTGVAGDTINILGYYSRGDFEAIAFAGGPTWKQPDIAAKLPMLGTALGDTIMGTAAADSIDGGAGADSLFGAGGDDVLRGGTDTARQIAYKDYLDGGDGNDVLYSGTAPATLVGGAGNDILIGTSTFIGDGGANLMFGTAGAESFFLQPDTNNIVVGGKGEDSVSTPTYTSTPKPPPTGRNLFLYNTGDGADAKGSSPGNAAANDILSPGQTPYSTLTLGGVGTIDIGLKVGRTLLSLSQTRVGDTLNNLVQYLQVVVAPADYSATSTDPLKNHKVVVIDWTGLAQEASTAKATGFDVLATMRKHIAWSSDTLAYGGKIAWEYAKVGNIDAVTQQQRFDILADPGLNIVGQPVTVP</sequence>
<dbReference type="InterPro" id="IPR003995">
    <property type="entry name" value="RTX_toxin_determinant-A"/>
</dbReference>
<dbReference type="PRINTS" id="PR01488">
    <property type="entry name" value="RTXTOXINA"/>
</dbReference>
<dbReference type="InterPro" id="IPR029058">
    <property type="entry name" value="AB_hydrolase_fold"/>
</dbReference>
<feature type="domain" description="Haemolysin-type calcium binding-related" evidence="10">
    <location>
        <begin position="1539"/>
        <end position="1572"/>
    </location>
</feature>
<keyword evidence="4" id="KW-0800">Toxin</keyword>
<dbReference type="SUPFAM" id="SSF51120">
    <property type="entry name" value="beta-Roll"/>
    <property type="match status" value="10"/>
</dbReference>
<feature type="compositionally biased region" description="Gly residues" evidence="9">
    <location>
        <begin position="1176"/>
        <end position="1196"/>
    </location>
</feature>
<evidence type="ECO:0000256" key="2">
    <source>
        <dbReference type="ARBA" id="ARBA00004613"/>
    </source>
</evidence>
<feature type="region of interest" description="Disordered" evidence="9">
    <location>
        <begin position="1840"/>
        <end position="1861"/>
    </location>
</feature>
<dbReference type="InterPro" id="IPR011049">
    <property type="entry name" value="Serralysin-like_metalloprot_C"/>
</dbReference>
<accession>A0A923MAL6</accession>
<organism evidence="11 12">
    <name type="scientific">Ramlibacter albus</name>
    <dbReference type="NCBI Taxonomy" id="2079448"/>
    <lineage>
        <taxon>Bacteria</taxon>
        <taxon>Pseudomonadati</taxon>
        <taxon>Pseudomonadota</taxon>
        <taxon>Betaproteobacteria</taxon>
        <taxon>Burkholderiales</taxon>
        <taxon>Comamonadaceae</taxon>
        <taxon>Ramlibacter</taxon>
    </lineage>
</organism>
<evidence type="ECO:0000256" key="1">
    <source>
        <dbReference type="ARBA" id="ARBA00004370"/>
    </source>
</evidence>
<dbReference type="GO" id="GO:0005576">
    <property type="term" value="C:extracellular region"/>
    <property type="evidence" value="ECO:0007669"/>
    <property type="project" value="UniProtKB-SubCell"/>
</dbReference>
<dbReference type="GO" id="GO:0090729">
    <property type="term" value="F:toxin activity"/>
    <property type="evidence" value="ECO:0007669"/>
    <property type="project" value="UniProtKB-KW"/>
</dbReference>
<feature type="region of interest" description="Disordered" evidence="9">
    <location>
        <begin position="1176"/>
        <end position="1207"/>
    </location>
</feature>
<evidence type="ECO:0000313" key="11">
    <source>
        <dbReference type="EMBL" id="MBC5767322.1"/>
    </source>
</evidence>
<gene>
    <name evidence="11" type="ORF">H8R02_22835</name>
</gene>
<dbReference type="RefSeq" id="WP_187083809.1">
    <property type="nucleotide sequence ID" value="NZ_JACORU010000010.1"/>
</dbReference>
<reference evidence="11" key="1">
    <citation type="submission" date="2020-08" db="EMBL/GenBank/DDBJ databases">
        <title>Ramlibacter sp. GTP1 16S ribosomal RNA gene genome sequencing and assembly.</title>
        <authorList>
            <person name="Kang M."/>
        </authorList>
    </citation>
    <scope>NUCLEOTIDE SEQUENCE</scope>
    <source>
        <strain evidence="11">GTP1</strain>
    </source>
</reference>
<protein>
    <recommendedName>
        <fullName evidence="10">Haemolysin-type calcium binding-related domain-containing protein</fullName>
    </recommendedName>
</protein>
<dbReference type="PROSITE" id="PS00330">
    <property type="entry name" value="HEMOLYSIN_CALCIUM"/>
    <property type="match status" value="11"/>
</dbReference>
<dbReference type="PRINTS" id="PR00313">
    <property type="entry name" value="CABNDNGRPT"/>
</dbReference>
<keyword evidence="6" id="KW-0106">Calcium</keyword>
<keyword evidence="7" id="KW-0843">Virulence</keyword>
<dbReference type="GO" id="GO:0005509">
    <property type="term" value="F:calcium ion binding"/>
    <property type="evidence" value="ECO:0007669"/>
    <property type="project" value="InterPro"/>
</dbReference>
<dbReference type="Pfam" id="PF00353">
    <property type="entry name" value="HemolysinCabind"/>
    <property type="match status" value="16"/>
</dbReference>
<evidence type="ECO:0000256" key="8">
    <source>
        <dbReference type="ARBA" id="ARBA00023136"/>
    </source>
</evidence>
<evidence type="ECO:0000256" key="9">
    <source>
        <dbReference type="SAM" id="MobiDB-lite"/>
    </source>
</evidence>
<evidence type="ECO:0000256" key="4">
    <source>
        <dbReference type="ARBA" id="ARBA00022656"/>
    </source>
</evidence>
<dbReference type="PANTHER" id="PTHR38340">
    <property type="entry name" value="S-LAYER PROTEIN"/>
    <property type="match status" value="1"/>
</dbReference>